<feature type="region of interest" description="Disordered" evidence="1">
    <location>
        <begin position="1"/>
        <end position="29"/>
    </location>
</feature>
<dbReference type="EMBL" id="CP046640">
    <property type="protein sequence ID" value="QTL96963.1"/>
    <property type="molecule type" value="Genomic_DNA"/>
</dbReference>
<feature type="compositionally biased region" description="Polar residues" evidence="1">
    <location>
        <begin position="9"/>
        <end position="22"/>
    </location>
</feature>
<dbReference type="RefSeq" id="WP_230868631.1">
    <property type="nucleotide sequence ID" value="NZ_CP046640.1"/>
</dbReference>
<proteinExistence type="predicted"/>
<keyword evidence="2" id="KW-0969">Cilium</keyword>
<dbReference type="NCBIfam" id="TIGR02530">
    <property type="entry name" value="flg_new"/>
    <property type="match status" value="1"/>
</dbReference>
<keyword evidence="3" id="KW-1185">Reference proteome</keyword>
<dbReference type="InterPro" id="IPR013367">
    <property type="entry name" value="Flagellar_put"/>
</dbReference>
<sequence length="130" mass="14785">MDNRILSRQPLQRTPRIQQHSNQVKRKDAKKRVSFSEVLTARLNEKSKVDFSKHAQNRLLARGIEVSEKDLSQLEDGLAKAAEKGSRESLIMVNQVAYVVSVENKTVITAIDDHHLKENVFTNIDSAVFM</sequence>
<accession>A0A8A7K5C0</accession>
<dbReference type="KEGG" id="ifn:GM661_02705"/>
<evidence type="ECO:0000313" key="3">
    <source>
        <dbReference type="Proteomes" id="UP000665020"/>
    </source>
</evidence>
<protein>
    <submittedName>
        <fullName evidence="2">Flagellar protein</fullName>
    </submittedName>
</protein>
<gene>
    <name evidence="2" type="ORF">GM661_02705</name>
</gene>
<dbReference type="AlphaFoldDB" id="A0A8A7K5C0"/>
<reference evidence="2" key="1">
    <citation type="submission" date="2019-12" db="EMBL/GenBank/DDBJ databases">
        <authorList>
            <person name="zhang j."/>
            <person name="sun C.M."/>
        </authorList>
    </citation>
    <scope>NUCLEOTIDE SEQUENCE</scope>
    <source>
        <strain evidence="2">NS-1</strain>
    </source>
</reference>
<evidence type="ECO:0000313" key="2">
    <source>
        <dbReference type="EMBL" id="QTL96963.1"/>
    </source>
</evidence>
<dbReference type="Proteomes" id="UP000665020">
    <property type="component" value="Chromosome"/>
</dbReference>
<keyword evidence="2" id="KW-0282">Flagellum</keyword>
<dbReference type="Pfam" id="PF12611">
    <property type="entry name" value="Flagellar_put"/>
    <property type="match status" value="1"/>
</dbReference>
<name>A0A8A7K5C0_9FIRM</name>
<evidence type="ECO:0000256" key="1">
    <source>
        <dbReference type="SAM" id="MobiDB-lite"/>
    </source>
</evidence>
<organism evidence="2 3">
    <name type="scientific">Iocasia fonsfrigidae</name>
    <dbReference type="NCBI Taxonomy" id="2682810"/>
    <lineage>
        <taxon>Bacteria</taxon>
        <taxon>Bacillati</taxon>
        <taxon>Bacillota</taxon>
        <taxon>Clostridia</taxon>
        <taxon>Halanaerobiales</taxon>
        <taxon>Halanaerobiaceae</taxon>
        <taxon>Iocasia</taxon>
    </lineage>
</organism>
<keyword evidence="2" id="KW-0966">Cell projection</keyword>